<reference evidence="1" key="2">
    <citation type="submission" date="2021-01" db="UniProtKB">
        <authorList>
            <consortium name="EnsemblPlants"/>
        </authorList>
    </citation>
    <scope>IDENTIFICATION</scope>
</reference>
<dbReference type="AlphaFoldDB" id="A0A7N2MA86"/>
<reference evidence="1 2" key="1">
    <citation type="journal article" date="2016" name="G3 (Bethesda)">
        <title>First Draft Assembly and Annotation of the Genome of a California Endemic Oak Quercus lobata Nee (Fagaceae).</title>
        <authorList>
            <person name="Sork V.L."/>
            <person name="Fitz-Gibbon S.T."/>
            <person name="Puiu D."/>
            <person name="Crepeau M."/>
            <person name="Gugger P.F."/>
            <person name="Sherman R."/>
            <person name="Stevens K."/>
            <person name="Langley C.H."/>
            <person name="Pellegrini M."/>
            <person name="Salzberg S.L."/>
        </authorList>
    </citation>
    <scope>NUCLEOTIDE SEQUENCE [LARGE SCALE GENOMIC DNA]</scope>
    <source>
        <strain evidence="1 2">cv. SW786</strain>
    </source>
</reference>
<proteinExistence type="predicted"/>
<dbReference type="EMBL" id="LRBV02000008">
    <property type="status" value="NOT_ANNOTATED_CDS"/>
    <property type="molecule type" value="Genomic_DNA"/>
</dbReference>
<evidence type="ECO:0000313" key="2">
    <source>
        <dbReference type="Proteomes" id="UP000594261"/>
    </source>
</evidence>
<evidence type="ECO:0000313" key="1">
    <source>
        <dbReference type="EnsemblPlants" id="QL08p020650:mrna"/>
    </source>
</evidence>
<protein>
    <submittedName>
        <fullName evidence="1">Uncharacterized protein</fullName>
    </submittedName>
</protein>
<keyword evidence="2" id="KW-1185">Reference proteome</keyword>
<sequence length="93" mass="10964">MGLDLIGFNKCFGYGSTYPSCFQYLVELNIHVYHHSSWHVLQDLLQNAPNLEFLVVTNEHRLYPKESLDDPHYLTLEVFIISDFKDWNMKLNS</sequence>
<dbReference type="InParanoid" id="A0A7N2MA86"/>
<dbReference type="EnsemblPlants" id="QL08p020650:mrna">
    <property type="protein sequence ID" value="QL08p020650:mrna"/>
    <property type="gene ID" value="QL08p020650"/>
</dbReference>
<dbReference type="Proteomes" id="UP000594261">
    <property type="component" value="Chromosome 8"/>
</dbReference>
<accession>A0A7N2MA86</accession>
<dbReference type="Gramene" id="QL08p020650:mrna">
    <property type="protein sequence ID" value="QL08p020650:mrna"/>
    <property type="gene ID" value="QL08p020650"/>
</dbReference>
<name>A0A7N2MA86_QUELO</name>
<organism evidence="1 2">
    <name type="scientific">Quercus lobata</name>
    <name type="common">Valley oak</name>
    <dbReference type="NCBI Taxonomy" id="97700"/>
    <lineage>
        <taxon>Eukaryota</taxon>
        <taxon>Viridiplantae</taxon>
        <taxon>Streptophyta</taxon>
        <taxon>Embryophyta</taxon>
        <taxon>Tracheophyta</taxon>
        <taxon>Spermatophyta</taxon>
        <taxon>Magnoliopsida</taxon>
        <taxon>eudicotyledons</taxon>
        <taxon>Gunneridae</taxon>
        <taxon>Pentapetalae</taxon>
        <taxon>rosids</taxon>
        <taxon>fabids</taxon>
        <taxon>Fagales</taxon>
        <taxon>Fagaceae</taxon>
        <taxon>Quercus</taxon>
    </lineage>
</organism>